<name>A0ABY6CLS8_9BACT</name>
<dbReference type="PANTHER" id="PTHR33202:SF22">
    <property type="entry name" value="HYDROGEN PEROXIDE SENSITIVE REPRESSOR"/>
    <property type="match status" value="1"/>
</dbReference>
<protein>
    <submittedName>
        <fullName evidence="1">Transcriptional repressor</fullName>
    </submittedName>
</protein>
<proteinExistence type="predicted"/>
<evidence type="ECO:0000313" key="1">
    <source>
        <dbReference type="EMBL" id="UXP31464.1"/>
    </source>
</evidence>
<organism evidence="1 2">
    <name type="scientific">Reichenbachiella agarivorans</name>
    <dbReference type="NCBI Taxonomy" id="2979464"/>
    <lineage>
        <taxon>Bacteria</taxon>
        <taxon>Pseudomonadati</taxon>
        <taxon>Bacteroidota</taxon>
        <taxon>Cytophagia</taxon>
        <taxon>Cytophagales</taxon>
        <taxon>Reichenbachiellaceae</taxon>
        <taxon>Reichenbachiella</taxon>
    </lineage>
</organism>
<accession>A0ABY6CLS8</accession>
<dbReference type="Proteomes" id="UP001065174">
    <property type="component" value="Chromosome"/>
</dbReference>
<gene>
    <name evidence="1" type="ORF">N6H18_14015</name>
</gene>
<dbReference type="Pfam" id="PF01475">
    <property type="entry name" value="FUR"/>
    <property type="match status" value="1"/>
</dbReference>
<dbReference type="PANTHER" id="PTHR33202">
    <property type="entry name" value="ZINC UPTAKE REGULATION PROTEIN"/>
    <property type="match status" value="1"/>
</dbReference>
<dbReference type="SUPFAM" id="SSF46785">
    <property type="entry name" value="Winged helix' DNA-binding domain"/>
    <property type="match status" value="1"/>
</dbReference>
<dbReference type="InterPro" id="IPR002481">
    <property type="entry name" value="FUR"/>
</dbReference>
<sequence>MLKYSDLKQLLKKHQLRVTDCRLDVLSLFQASEHALTSRFLEHELTAYDRVTLYRTLNSFIESGLLHKIPDDSGMARYGVCDHHCDSEEHRHDHLHFKCDACGHVDCLSSYHVPKVQIPGFLIKEANMILNGLCQSCNS</sequence>
<dbReference type="InterPro" id="IPR036388">
    <property type="entry name" value="WH-like_DNA-bd_sf"/>
</dbReference>
<reference evidence="1" key="1">
    <citation type="submission" date="2022-09" db="EMBL/GenBank/DDBJ databases">
        <title>Comparative genomics and taxonomic characterization of three novel marine species of genus Reichenbachiella exhibiting antioxidant and polysaccharide degradation activities.</title>
        <authorList>
            <person name="Muhammad N."/>
            <person name="Lee Y.-J."/>
            <person name="Ko J."/>
            <person name="Kim S.-G."/>
        </authorList>
    </citation>
    <scope>NUCLEOTIDE SEQUENCE</scope>
    <source>
        <strain evidence="1">BKB1-1</strain>
    </source>
</reference>
<dbReference type="RefSeq" id="WP_262308903.1">
    <property type="nucleotide sequence ID" value="NZ_CP106679.1"/>
</dbReference>
<dbReference type="EMBL" id="CP106679">
    <property type="protein sequence ID" value="UXP31464.1"/>
    <property type="molecule type" value="Genomic_DNA"/>
</dbReference>
<dbReference type="InterPro" id="IPR036390">
    <property type="entry name" value="WH_DNA-bd_sf"/>
</dbReference>
<evidence type="ECO:0000313" key="2">
    <source>
        <dbReference type="Proteomes" id="UP001065174"/>
    </source>
</evidence>
<dbReference type="Gene3D" id="1.10.10.10">
    <property type="entry name" value="Winged helix-like DNA-binding domain superfamily/Winged helix DNA-binding domain"/>
    <property type="match status" value="1"/>
</dbReference>
<keyword evidence="2" id="KW-1185">Reference proteome</keyword>